<dbReference type="SUPFAM" id="SSF57667">
    <property type="entry name" value="beta-beta-alpha zinc fingers"/>
    <property type="match status" value="1"/>
</dbReference>
<protein>
    <recommendedName>
        <fullName evidence="5">C2H2-type domain-containing protein</fullName>
    </recommendedName>
</protein>
<dbReference type="PROSITE" id="PS00028">
    <property type="entry name" value="ZINC_FINGER_C2H2_1"/>
    <property type="match status" value="2"/>
</dbReference>
<dbReference type="VEuPathDB" id="MicrosporidiaDB:NAPIS_ORF02112"/>
<proteinExistence type="predicted"/>
<evidence type="ECO:0000256" key="3">
    <source>
        <dbReference type="ARBA" id="ARBA00022833"/>
    </source>
</evidence>
<evidence type="ECO:0000313" key="6">
    <source>
        <dbReference type="EMBL" id="EQB60335.1"/>
    </source>
</evidence>
<dbReference type="OrthoDB" id="2195992at2759"/>
<sequence>MASVCEDEIIHDNVVNNKLINDNSINEKNIKYDFKCIDCNRTFLNENSLKNHLRSKKHLKNNQIIIDDNLRESIIFNRKNSLNKENGNVGDLNEIEKGIKVATSENESLCNKPSSDKFHNINIANNKEKQEHTFKKDNLVFRTCNKCKMVFDTRVLLLFHIREKHKQM</sequence>
<dbReference type="AlphaFoldDB" id="T0MH10"/>
<dbReference type="Pfam" id="PF12171">
    <property type="entry name" value="zf-C2H2_jaz"/>
    <property type="match status" value="1"/>
</dbReference>
<name>T0MH10_9MICR</name>
<dbReference type="InterPro" id="IPR013087">
    <property type="entry name" value="Znf_C2H2_type"/>
</dbReference>
<dbReference type="Gene3D" id="3.30.160.60">
    <property type="entry name" value="Classic Zinc Finger"/>
    <property type="match status" value="1"/>
</dbReference>
<keyword evidence="3" id="KW-0862">Zinc</keyword>
<dbReference type="HOGENOM" id="CLU_1586961_0_0_1"/>
<evidence type="ECO:0000259" key="5">
    <source>
        <dbReference type="PROSITE" id="PS50157"/>
    </source>
</evidence>
<accession>T0MH10</accession>
<dbReference type="PROSITE" id="PS50157">
    <property type="entry name" value="ZINC_FINGER_C2H2_2"/>
    <property type="match status" value="1"/>
</dbReference>
<keyword evidence="2 4" id="KW-0863">Zinc-finger</keyword>
<reference evidence="6 7" key="1">
    <citation type="journal article" date="2013" name="BMC Genomics">
        <title>Genome sequencing and comparative genomics of honey bee microsporidia, Nosema apis reveal novel insights into host-parasite interactions.</title>
        <authorList>
            <person name="Chen Yp."/>
            <person name="Pettis J.S."/>
            <person name="Zhao Y."/>
            <person name="Liu X."/>
            <person name="Tallon L.J."/>
            <person name="Sadzewicz L.D."/>
            <person name="Li R."/>
            <person name="Zheng H."/>
            <person name="Huang S."/>
            <person name="Zhang X."/>
            <person name="Hamilton M.C."/>
            <person name="Pernal S.F."/>
            <person name="Melathopoulos A.P."/>
            <person name="Yan X."/>
            <person name="Evans J.D."/>
        </authorList>
    </citation>
    <scope>NUCLEOTIDE SEQUENCE [LARGE SCALE GENOMIC DNA]</scope>
    <source>
        <strain evidence="6 7">BRL 01</strain>
    </source>
</reference>
<evidence type="ECO:0000256" key="4">
    <source>
        <dbReference type="PROSITE-ProRule" id="PRU00042"/>
    </source>
</evidence>
<dbReference type="SMART" id="SM00355">
    <property type="entry name" value="ZnF_C2H2"/>
    <property type="match status" value="2"/>
</dbReference>
<keyword evidence="7" id="KW-1185">Reference proteome</keyword>
<dbReference type="Proteomes" id="UP000053780">
    <property type="component" value="Unassembled WGS sequence"/>
</dbReference>
<dbReference type="InterPro" id="IPR036236">
    <property type="entry name" value="Znf_C2H2_sf"/>
</dbReference>
<organism evidence="6 7">
    <name type="scientific">Vairimorpha apis BRL 01</name>
    <dbReference type="NCBI Taxonomy" id="1037528"/>
    <lineage>
        <taxon>Eukaryota</taxon>
        <taxon>Fungi</taxon>
        <taxon>Fungi incertae sedis</taxon>
        <taxon>Microsporidia</taxon>
        <taxon>Nosematidae</taxon>
        <taxon>Vairimorpha</taxon>
    </lineage>
</organism>
<evidence type="ECO:0000256" key="2">
    <source>
        <dbReference type="ARBA" id="ARBA00022771"/>
    </source>
</evidence>
<feature type="domain" description="C2H2-type" evidence="5">
    <location>
        <begin position="34"/>
        <end position="63"/>
    </location>
</feature>
<evidence type="ECO:0000313" key="7">
    <source>
        <dbReference type="Proteomes" id="UP000053780"/>
    </source>
</evidence>
<dbReference type="InterPro" id="IPR022755">
    <property type="entry name" value="Znf_C2H2_jaz"/>
</dbReference>
<dbReference type="GO" id="GO:0008270">
    <property type="term" value="F:zinc ion binding"/>
    <property type="evidence" value="ECO:0007669"/>
    <property type="project" value="UniProtKB-KW"/>
</dbReference>
<dbReference type="EMBL" id="KE647306">
    <property type="protein sequence ID" value="EQB60335.1"/>
    <property type="molecule type" value="Genomic_DNA"/>
</dbReference>
<evidence type="ECO:0000256" key="1">
    <source>
        <dbReference type="ARBA" id="ARBA00022723"/>
    </source>
</evidence>
<gene>
    <name evidence="6" type="ORF">NAPIS_ORF02112</name>
</gene>
<keyword evidence="1" id="KW-0479">Metal-binding</keyword>